<evidence type="ECO:0000313" key="2">
    <source>
        <dbReference type="Proteomes" id="UP000824533"/>
    </source>
</evidence>
<sequence>MSDDREECLARLIRKRASLKGRITKLNQYVQSIENVRNFSTLQIKEIQRRQKICEELNSDFNHIQSQIEEECETNEEINTEAEEREGIEKQIIYIISFLEDLLEKTLPKDNDNKSITSVHSIHEHSSNSSQPIRLPEISLPLFDGSYLKWLEFRDTFESLIICNNSMPDINKFHYLRSSLRGGATEAMATLEFTSANFKVAWELLCKRYDNKQVLVNNHLKALFAIQPLHNESHKLLRYLVDQVSKNMRALSTLGQPTVHWDTLIIFMVTSKLDATTSIKWEEYKNNKTNIPTLEEFYEFIRNRANILESTRAIQGEKFSQNQNIKYNNFQTQTLQVKNNNKSNTNLSICSQDKIYEKLCLSCNEQGHLISECNKFLKLNIQDRFKEVQRLRLCSNCLREGHKTFHCRVKSLCKCKKKHNYLLHNEHQSLNSSEQVSLPLVSNSASDHTSTPSLSSSCNMISLSTTSIGQVLLSTALVKVINVNNEHTYLARALLDTGSQSSFITNRLKNKIMLSSDIIKPICISGITNMNFNIKEKCSVYIQSRTSTFNTHINCLIVPEITGTIPSVPVNIANLNIPTNLVFADPDFHQPSEIDILLGADVFWNIVGCERIVLGVGKPVLQKSELGWLISGPVGDGIPHQVTCHFTRQIHNDLQRFWEVEEVQFSKPIFSLEEKVCEEHFIQNFERLPNGRFSVKIPLKEIPENTLGDSFYLAKKRFLSLEKKLDKNPDLKRKYCEFIDEYLNLNHLSSVDKPEFGYYIPHHAVLHDKSETTKLRVVFDASAKTTSGKSFNDIQYIGPVVQDDLISILIRFRHYKYVLTADIQKMYRQIEIDSSQRHLQLILWRQNKCESIKVYKLNTVTYGTASAPFLSTRCLLQLAHECPDPIIGKVIAHDIYMDDFITSCQSEEDLRHIYDGVCSTLSSACFPIHKIRTNCPNVLQDETTSQALDLSKSTTVLGLNWSPLSDSLNFSVNLDLTNKITKRTIISLTCQIFDPLGLLCPCIIKAKIILQKLWVLKLTWDDEVPTQVAQDWKNIAEKLKCLTQVTVSRNVLCDFPISIELHCFVDASQEAYGACIYFRSTDNQGHIEVKLLCAKSRVSPLKILTIPRLELCGALLGAQLSQKVLDSVRCPIDRKVIWTDSTIVLGWIKAQPTLLKAFVANRVIMINELTQGFSWRHVPGDLNPADLASRGVDPLLLQAHPLWWEGPSFLRKDLSEWPQKLQNTAIDLPEFKLQVHVGSVDDCKDLSLVNFDQFSNYKRLLRMFAYVRRFIYNCRHKNNKLSGPLITEECNKALTSLIRFSQLESFKDEIQLLSNGASLCNKSNLLSLNPFLDHDGVLRVGGRMKNSPYNFNKKHPVILCGKNTFTKLLMRFEHNRLYHAGPQLLLASLREHYWPIGGRVLARATVKKCVICTRYRGKTIKPQMGNLPSVRTEGLFPFYSTGTDFAGPYQISSKRGRGNRTTKCYLCLFVCLSTRAVHIEVVSDLTSHAFILCLQRFISRRGKPRVIYCDNGTNFVGANNEFNKMLRSSRESTLNFASSEGIQFKFIPAYSPHCGGAWEAGVKSAKYHMKRVVGNASLCFEDLATLFIQIEAILNSRPLSPLSSDPADLNPLTPGHFLVGRPLMSVPFPAPELAKPNYQAIEKIRKEFWRRWSKEFLAELQQRSKWKLSTPEPCIGDMVIIKEENSPPQRWRLGRITKLHSGTDGITRVVDVYTAKGTIRRAIHNIVRLPAQEGF</sequence>
<proteinExistence type="predicted"/>
<keyword evidence="2" id="KW-1185">Reference proteome</keyword>
<dbReference type="EMBL" id="CM034407">
    <property type="protein sequence ID" value="KAJ0172835.1"/>
    <property type="molecule type" value="Genomic_DNA"/>
</dbReference>
<accession>A0ACC1CMJ1</accession>
<gene>
    <name evidence="1" type="ORF">K1T71_011974</name>
</gene>
<comment type="caution">
    <text evidence="1">The sequence shown here is derived from an EMBL/GenBank/DDBJ whole genome shotgun (WGS) entry which is preliminary data.</text>
</comment>
<protein>
    <submittedName>
        <fullName evidence="1">Uncharacterized protein</fullName>
    </submittedName>
</protein>
<evidence type="ECO:0000313" key="1">
    <source>
        <dbReference type="EMBL" id="KAJ0172835.1"/>
    </source>
</evidence>
<organism evidence="1 2">
    <name type="scientific">Dendrolimus kikuchii</name>
    <dbReference type="NCBI Taxonomy" id="765133"/>
    <lineage>
        <taxon>Eukaryota</taxon>
        <taxon>Metazoa</taxon>
        <taxon>Ecdysozoa</taxon>
        <taxon>Arthropoda</taxon>
        <taxon>Hexapoda</taxon>
        <taxon>Insecta</taxon>
        <taxon>Pterygota</taxon>
        <taxon>Neoptera</taxon>
        <taxon>Endopterygota</taxon>
        <taxon>Lepidoptera</taxon>
        <taxon>Glossata</taxon>
        <taxon>Ditrysia</taxon>
        <taxon>Bombycoidea</taxon>
        <taxon>Lasiocampidae</taxon>
        <taxon>Dendrolimus</taxon>
    </lineage>
</organism>
<name>A0ACC1CMJ1_9NEOP</name>
<reference evidence="1 2" key="1">
    <citation type="journal article" date="2021" name="Front. Genet.">
        <title>Chromosome-Level Genome Assembly Reveals Significant Gene Expansion in the Toll and IMD Signaling Pathways of Dendrolimus kikuchii.</title>
        <authorList>
            <person name="Zhou J."/>
            <person name="Wu P."/>
            <person name="Xiong Z."/>
            <person name="Liu N."/>
            <person name="Zhao N."/>
            <person name="Ji M."/>
            <person name="Qiu Y."/>
            <person name="Yang B."/>
        </authorList>
    </citation>
    <scope>NUCLEOTIDE SEQUENCE [LARGE SCALE GENOMIC DNA]</scope>
    <source>
        <strain evidence="1">Ann1</strain>
    </source>
</reference>
<dbReference type="Proteomes" id="UP000824533">
    <property type="component" value="Linkage Group LG21"/>
</dbReference>